<dbReference type="Pfam" id="PF02196">
    <property type="entry name" value="RBD"/>
    <property type="match status" value="1"/>
</dbReference>
<sequence length="155" mass="17493">MMGHKSLEMIDALKRHRKPTCLHVFADGEDSERSPEDSVYLDHSKEHSKSEDSAVQSLTCPRAESGEVWLPDHLTPSWVCLPNDQPVLTTIQPGDSALCLLETISKAHDLDPTKHYLRLKFLMENQVQFYIPKPEEDVCDLVSAPPNILPAQNHL</sequence>
<protein>
    <recommendedName>
        <fullName evidence="2">RBD domain-containing protein</fullName>
    </recommendedName>
</protein>
<feature type="region of interest" description="Disordered" evidence="1">
    <location>
        <begin position="26"/>
        <end position="57"/>
    </location>
</feature>
<reference evidence="3 4" key="1">
    <citation type="submission" date="2024-04" db="EMBL/GenBank/DDBJ databases">
        <authorList>
            <person name="Waldvogel A.-M."/>
            <person name="Schoenle A."/>
        </authorList>
    </citation>
    <scope>NUCLEOTIDE SEQUENCE [LARGE SCALE GENOMIC DNA]</scope>
</reference>
<dbReference type="PROSITE" id="PS50898">
    <property type="entry name" value="RBD"/>
    <property type="match status" value="1"/>
</dbReference>
<evidence type="ECO:0000313" key="4">
    <source>
        <dbReference type="Proteomes" id="UP001497482"/>
    </source>
</evidence>
<accession>A0AAV2J963</accession>
<dbReference type="PANTHER" id="PTHR46001">
    <property type="entry name" value="TIAM (MAMMALIAN TUMOR INVASION AND METASTASIS FACTOR) HOMOLOG"/>
    <property type="match status" value="1"/>
</dbReference>
<dbReference type="GO" id="GO:0007264">
    <property type="term" value="P:small GTPase-mediated signal transduction"/>
    <property type="evidence" value="ECO:0007669"/>
    <property type="project" value="InterPro"/>
</dbReference>
<evidence type="ECO:0000313" key="3">
    <source>
        <dbReference type="EMBL" id="CAL1572295.1"/>
    </source>
</evidence>
<dbReference type="GO" id="GO:0005886">
    <property type="term" value="C:plasma membrane"/>
    <property type="evidence" value="ECO:0007669"/>
    <property type="project" value="TreeGrafter"/>
</dbReference>
<dbReference type="EMBL" id="OZ035832">
    <property type="protein sequence ID" value="CAL1572295.1"/>
    <property type="molecule type" value="Genomic_DNA"/>
</dbReference>
<name>A0AAV2J963_KNICA</name>
<evidence type="ECO:0000259" key="2">
    <source>
        <dbReference type="PROSITE" id="PS50898"/>
    </source>
</evidence>
<dbReference type="GO" id="GO:0005085">
    <property type="term" value="F:guanyl-nucleotide exchange factor activity"/>
    <property type="evidence" value="ECO:0007669"/>
    <property type="project" value="InterPro"/>
</dbReference>
<gene>
    <name evidence="3" type="ORF">KC01_LOCUS4336</name>
</gene>
<dbReference type="AlphaFoldDB" id="A0AAV2J963"/>
<organism evidence="3 4">
    <name type="scientific">Knipowitschia caucasica</name>
    <name type="common">Caucasian dwarf goby</name>
    <name type="synonym">Pomatoschistus caucasicus</name>
    <dbReference type="NCBI Taxonomy" id="637954"/>
    <lineage>
        <taxon>Eukaryota</taxon>
        <taxon>Metazoa</taxon>
        <taxon>Chordata</taxon>
        <taxon>Craniata</taxon>
        <taxon>Vertebrata</taxon>
        <taxon>Euteleostomi</taxon>
        <taxon>Actinopterygii</taxon>
        <taxon>Neopterygii</taxon>
        <taxon>Teleostei</taxon>
        <taxon>Neoteleostei</taxon>
        <taxon>Acanthomorphata</taxon>
        <taxon>Gobiaria</taxon>
        <taxon>Gobiiformes</taxon>
        <taxon>Gobioidei</taxon>
        <taxon>Gobiidae</taxon>
        <taxon>Gobiinae</taxon>
        <taxon>Knipowitschia</taxon>
    </lineage>
</organism>
<feature type="compositionally biased region" description="Basic and acidic residues" evidence="1">
    <location>
        <begin position="31"/>
        <end position="52"/>
    </location>
</feature>
<dbReference type="SMART" id="SM00455">
    <property type="entry name" value="RBD"/>
    <property type="match status" value="1"/>
</dbReference>
<evidence type="ECO:0000256" key="1">
    <source>
        <dbReference type="SAM" id="MobiDB-lite"/>
    </source>
</evidence>
<feature type="domain" description="RBD" evidence="2">
    <location>
        <begin position="75"/>
        <end position="142"/>
    </location>
</feature>
<dbReference type="Proteomes" id="UP001497482">
    <property type="component" value="Chromosome 10"/>
</dbReference>
<dbReference type="InterPro" id="IPR003116">
    <property type="entry name" value="RBD_dom"/>
</dbReference>
<dbReference type="PANTHER" id="PTHR46001:SF4">
    <property type="entry name" value="T-LYMPHOMA INVASION AND METASTASIS-INDUCING PROTEIN 1 ISOFORM X1"/>
    <property type="match status" value="1"/>
</dbReference>
<keyword evidence="4" id="KW-1185">Reference proteome</keyword>
<proteinExistence type="predicted"/>
<dbReference type="InterPro" id="IPR043537">
    <property type="entry name" value="Tiam1/Tiam2/Sif"/>
</dbReference>
<dbReference type="GO" id="GO:0005829">
    <property type="term" value="C:cytosol"/>
    <property type="evidence" value="ECO:0007669"/>
    <property type="project" value="TreeGrafter"/>
</dbReference>